<dbReference type="EMBL" id="DF196775">
    <property type="protein sequence ID" value="GAC73339.1"/>
    <property type="molecule type" value="Genomic_DNA"/>
</dbReference>
<dbReference type="Proteomes" id="UP000011976">
    <property type="component" value="Unassembled WGS sequence"/>
</dbReference>
<name>M9LUZ5_PSEA3</name>
<organism evidence="9 10">
    <name type="scientific">Pseudozyma antarctica (strain T-34)</name>
    <name type="common">Yeast</name>
    <name type="synonym">Candida antarctica</name>
    <dbReference type="NCBI Taxonomy" id="1151754"/>
    <lineage>
        <taxon>Eukaryota</taxon>
        <taxon>Fungi</taxon>
        <taxon>Dikarya</taxon>
        <taxon>Basidiomycota</taxon>
        <taxon>Ustilaginomycotina</taxon>
        <taxon>Ustilaginomycetes</taxon>
        <taxon>Ustilaginales</taxon>
        <taxon>Ustilaginaceae</taxon>
        <taxon>Moesziomyces</taxon>
    </lineage>
</organism>
<feature type="transmembrane region" description="Helical" evidence="8">
    <location>
        <begin position="148"/>
        <end position="171"/>
    </location>
</feature>
<evidence type="ECO:0000313" key="9">
    <source>
        <dbReference type="EMBL" id="GAC73339.1"/>
    </source>
</evidence>
<feature type="transmembrane region" description="Helical" evidence="8">
    <location>
        <begin position="112"/>
        <end position="136"/>
    </location>
</feature>
<sequence>MAVGNKVFAPAIFFIAAREALEASLVIGILSGMLENLVMHTKSAEDLRDEASLTDHEREQADLKRRTIVRKLRKVVSRLPLASSSRLSACPDSMLTKKNTLFLLYNCDNTQVLLGALTGLLIAFAIGAAFLAVFYTQVNDLYGKAEELWEGIFNLVAVLLITPMSLAILRAGNSKRKWKRKLESAFNDRHIQPARLRDEEGESTAVNRGISSNDAASSSSSSARRAANASGDDEAHPKTTATEKLNPLEAVDVVPTMSQNAQASRPRRCLRGLFSKPSGPHLKLRMNRGTLALFTIPLITTLREGLEGVVFIGGVSLGLPATSIPLPAIVGLGVGLLIGYLIFRSGNVLSVRIFLVGSTCFLLLIASGMASRSVYYLQFYAYVRLVGDSAAESGNGPGSYNSQGYIWHLNCCNPEANKGGTGWGILNSLVGWNNTATYGSVFMYIGYWFAVAGYLWYQIWREGRLALRWNGNTVWESQRAIRMREAKQLKLQNRLQASQVVADEKVAQPGPSSLPN</sequence>
<evidence type="ECO:0000256" key="3">
    <source>
        <dbReference type="ARBA" id="ARBA00022496"/>
    </source>
</evidence>
<protein>
    <recommendedName>
        <fullName evidence="11">High-affinity iron permease</fullName>
    </recommendedName>
</protein>
<keyword evidence="4 8" id="KW-0812">Transmembrane</keyword>
<comment type="similarity">
    <text evidence="2">Belongs to the oxidase-dependent Fe transporter (OFeT) (TC 9.A.10.1) family.</text>
</comment>
<dbReference type="InterPro" id="IPR004923">
    <property type="entry name" value="FTR1/Fip1/EfeU"/>
</dbReference>
<feature type="transmembrane region" description="Helical" evidence="8">
    <location>
        <begin position="291"/>
        <end position="312"/>
    </location>
</feature>
<evidence type="ECO:0008006" key="11">
    <source>
        <dbReference type="Google" id="ProtNLM"/>
    </source>
</evidence>
<reference evidence="10" key="1">
    <citation type="journal article" date="2013" name="Genome Announc.">
        <title>Genome sequence of the basidiomycetous yeast Pseudozyma antarctica T-34, a producer of the glycolipid biosurfactants mannosylerythritol lipids.</title>
        <authorList>
            <person name="Morita T."/>
            <person name="Koike H."/>
            <person name="Koyama Y."/>
            <person name="Hagiwara H."/>
            <person name="Ito E."/>
            <person name="Fukuoka T."/>
            <person name="Imura T."/>
            <person name="Machida M."/>
            <person name="Kitamoto D."/>
        </authorList>
    </citation>
    <scope>NUCLEOTIDE SEQUENCE [LARGE SCALE GENOMIC DNA]</scope>
    <source>
        <strain evidence="10">T-34</strain>
    </source>
</reference>
<evidence type="ECO:0000256" key="6">
    <source>
        <dbReference type="ARBA" id="ARBA00023136"/>
    </source>
</evidence>
<gene>
    <name evidence="9" type="ORF">PANT_9d00057</name>
</gene>
<evidence type="ECO:0000256" key="7">
    <source>
        <dbReference type="SAM" id="MobiDB-lite"/>
    </source>
</evidence>
<keyword evidence="6 8" id="KW-0472">Membrane</keyword>
<dbReference type="GO" id="GO:0033573">
    <property type="term" value="C:high-affinity iron permease complex"/>
    <property type="evidence" value="ECO:0007669"/>
    <property type="project" value="InterPro"/>
</dbReference>
<evidence type="ECO:0000256" key="8">
    <source>
        <dbReference type="SAM" id="Phobius"/>
    </source>
</evidence>
<keyword evidence="5 8" id="KW-1133">Transmembrane helix</keyword>
<evidence type="ECO:0000256" key="4">
    <source>
        <dbReference type="ARBA" id="ARBA00022692"/>
    </source>
</evidence>
<feature type="transmembrane region" description="Helical" evidence="8">
    <location>
        <begin position="436"/>
        <end position="457"/>
    </location>
</feature>
<dbReference type="PANTHER" id="PTHR31632:SF2">
    <property type="entry name" value="PLASMA MEMBRANE IRON PERMEASE"/>
    <property type="match status" value="1"/>
</dbReference>
<keyword evidence="3" id="KW-0406">Ion transport</keyword>
<keyword evidence="3" id="KW-0410">Iron transport</keyword>
<feature type="transmembrane region" description="Helical" evidence="8">
    <location>
        <begin position="324"/>
        <end position="343"/>
    </location>
</feature>
<evidence type="ECO:0000256" key="5">
    <source>
        <dbReference type="ARBA" id="ARBA00022989"/>
    </source>
</evidence>
<dbReference type="PANTHER" id="PTHR31632">
    <property type="entry name" value="IRON TRANSPORTER FTH1"/>
    <property type="match status" value="1"/>
</dbReference>
<evidence type="ECO:0000256" key="2">
    <source>
        <dbReference type="ARBA" id="ARBA00008333"/>
    </source>
</evidence>
<dbReference type="OrthoDB" id="4364at2759"/>
<dbReference type="GO" id="GO:0015093">
    <property type="term" value="F:ferrous iron transmembrane transporter activity"/>
    <property type="evidence" value="ECO:0007669"/>
    <property type="project" value="TreeGrafter"/>
</dbReference>
<comment type="subcellular location">
    <subcellularLocation>
        <location evidence="1">Membrane</location>
        <topology evidence="1">Multi-pass membrane protein</topology>
    </subcellularLocation>
</comment>
<feature type="compositionally biased region" description="Low complexity" evidence="7">
    <location>
        <begin position="211"/>
        <end position="230"/>
    </location>
</feature>
<proteinExistence type="inferred from homology"/>
<dbReference type="AlphaFoldDB" id="M9LUZ5"/>
<feature type="region of interest" description="Disordered" evidence="7">
    <location>
        <begin position="193"/>
        <end position="249"/>
    </location>
</feature>
<accession>M9LUZ5</accession>
<keyword evidence="3" id="KW-0813">Transport</keyword>
<feature type="transmembrane region" description="Helical" evidence="8">
    <location>
        <begin position="350"/>
        <end position="370"/>
    </location>
</feature>
<dbReference type="Pfam" id="PF03239">
    <property type="entry name" value="FTR1"/>
    <property type="match status" value="1"/>
</dbReference>
<evidence type="ECO:0000256" key="1">
    <source>
        <dbReference type="ARBA" id="ARBA00004141"/>
    </source>
</evidence>
<keyword evidence="3" id="KW-0408">Iron</keyword>
<evidence type="ECO:0000313" key="10">
    <source>
        <dbReference type="Proteomes" id="UP000011976"/>
    </source>
</evidence>
<dbReference type="STRING" id="1151754.M9LUZ5"/>